<feature type="region of interest" description="Disordered" evidence="1">
    <location>
        <begin position="1"/>
        <end position="70"/>
    </location>
</feature>
<accession>M5BMH5</accession>
<organism evidence="2 3">
    <name type="scientific">Thanatephorus cucumeris (strain AG1-IB / isolate 7/3/14)</name>
    <name type="common">Lettuce bottom rot fungus</name>
    <name type="synonym">Rhizoctonia solani</name>
    <dbReference type="NCBI Taxonomy" id="1108050"/>
    <lineage>
        <taxon>Eukaryota</taxon>
        <taxon>Fungi</taxon>
        <taxon>Dikarya</taxon>
        <taxon>Basidiomycota</taxon>
        <taxon>Agaricomycotina</taxon>
        <taxon>Agaricomycetes</taxon>
        <taxon>Cantharellales</taxon>
        <taxon>Ceratobasidiaceae</taxon>
        <taxon>Rhizoctonia</taxon>
        <taxon>Rhizoctonia solani AG-1</taxon>
    </lineage>
</organism>
<feature type="compositionally biased region" description="Basic and acidic residues" evidence="1">
    <location>
        <begin position="1"/>
        <end position="13"/>
    </location>
</feature>
<dbReference type="EMBL" id="CAOJ01003759">
    <property type="protein sequence ID" value="CCO28763.1"/>
    <property type="molecule type" value="Genomic_DNA"/>
</dbReference>
<gene>
    <name evidence="2" type="ORF">BN14_02761</name>
</gene>
<protein>
    <submittedName>
        <fullName evidence="2">Uncharacterized protein</fullName>
    </submittedName>
</protein>
<proteinExistence type="predicted"/>
<dbReference type="AlphaFoldDB" id="M5BMH5"/>
<sequence length="87" mass="9521">MLVDERSGNRVPRDYSIGSASSHPSGAPPKQKKKGSLGGMFKRMFSRKKKQQPAAHPVTMVESDPTDHEPHYVEEVVYATPSSPSSP</sequence>
<evidence type="ECO:0000313" key="2">
    <source>
        <dbReference type="EMBL" id="CCO28763.1"/>
    </source>
</evidence>
<name>M5BMH5_THACB</name>
<reference evidence="2 3" key="1">
    <citation type="journal article" date="2013" name="J. Biotechnol.">
        <title>Establishment and interpretation of the genome sequence of the phytopathogenic fungus Rhizoctonia solani AG1-IB isolate 7/3/14.</title>
        <authorList>
            <person name="Wibberg D.W."/>
            <person name="Jelonek L.J."/>
            <person name="Rupp O.R."/>
            <person name="Hennig M.H."/>
            <person name="Eikmeyer F.E."/>
            <person name="Goesmann A.G."/>
            <person name="Hartmann A.H."/>
            <person name="Borriss R.B."/>
            <person name="Grosch R.G."/>
            <person name="Puehler A.P."/>
            <person name="Schlueter A.S."/>
        </authorList>
    </citation>
    <scope>NUCLEOTIDE SEQUENCE [LARGE SCALE GENOMIC DNA]</scope>
    <source>
        <strain evidence="3">AG1-IB / isolate 7/3/14</strain>
    </source>
</reference>
<comment type="caution">
    <text evidence="2">The sequence shown here is derived from an EMBL/GenBank/DDBJ whole genome shotgun (WGS) entry which is preliminary data.</text>
</comment>
<dbReference type="Proteomes" id="UP000012065">
    <property type="component" value="Unassembled WGS sequence"/>
</dbReference>
<feature type="compositionally biased region" description="Low complexity" evidence="1">
    <location>
        <begin position="16"/>
        <end position="29"/>
    </location>
</feature>
<evidence type="ECO:0000313" key="3">
    <source>
        <dbReference type="Proteomes" id="UP000012065"/>
    </source>
</evidence>
<dbReference type="HOGENOM" id="CLU_2484877_0_0_1"/>
<evidence type="ECO:0000256" key="1">
    <source>
        <dbReference type="SAM" id="MobiDB-lite"/>
    </source>
</evidence>